<protein>
    <submittedName>
        <fullName evidence="1">LADA_0D11518g1_1</fullName>
    </submittedName>
</protein>
<name>A0A1G4J836_9SACH</name>
<gene>
    <name evidence="1" type="ORF">LADA_0D11518G</name>
</gene>
<keyword evidence="2" id="KW-1185">Reference proteome</keyword>
<dbReference type="AlphaFoldDB" id="A0A1G4J836"/>
<reference evidence="1 2" key="1">
    <citation type="submission" date="2016-03" db="EMBL/GenBank/DDBJ databases">
        <authorList>
            <person name="Devillers H."/>
        </authorList>
    </citation>
    <scope>NUCLEOTIDE SEQUENCE [LARGE SCALE GENOMIC DNA]</scope>
    <source>
        <strain evidence="1">CBS 10888</strain>
    </source>
</reference>
<dbReference type="Proteomes" id="UP000190274">
    <property type="component" value="Chromosome D"/>
</dbReference>
<organism evidence="1 2">
    <name type="scientific">Lachancea dasiensis</name>
    <dbReference type="NCBI Taxonomy" id="1072105"/>
    <lineage>
        <taxon>Eukaryota</taxon>
        <taxon>Fungi</taxon>
        <taxon>Dikarya</taxon>
        <taxon>Ascomycota</taxon>
        <taxon>Saccharomycotina</taxon>
        <taxon>Saccharomycetes</taxon>
        <taxon>Saccharomycetales</taxon>
        <taxon>Saccharomycetaceae</taxon>
        <taxon>Lachancea</taxon>
    </lineage>
</organism>
<proteinExistence type="predicted"/>
<dbReference type="EMBL" id="LT598454">
    <property type="protein sequence ID" value="SCU86000.1"/>
    <property type="molecule type" value="Genomic_DNA"/>
</dbReference>
<evidence type="ECO:0000313" key="2">
    <source>
        <dbReference type="Proteomes" id="UP000190274"/>
    </source>
</evidence>
<sequence length="242" mass="27364">MLTRIGRSYQVFFHQVYFFTRTVACRSASADVIVESDKKFGRPPRQQSNVSRGSHMGSYLLLQSTHGSHVTQNHGCIPVCESSRPIRHKFRSTCGRTNTPHHVPCISTQVRIKFGLLARMPFRYSSSPNRVATRYLAMRYRVVCPLCRRSERVPNGARVSCSLCLRRLSFSHFDPKGLDPGSNIQLTHLTHVVTHLTHLTHLLTHCTITSDVGHALPSWYDLAYRSISPPPPPLTLPQPIII</sequence>
<evidence type="ECO:0000313" key="1">
    <source>
        <dbReference type="EMBL" id="SCU86000.1"/>
    </source>
</evidence>
<accession>A0A1G4J836</accession>